<dbReference type="Proteomes" id="UP000054359">
    <property type="component" value="Unassembled WGS sequence"/>
</dbReference>
<feature type="non-terminal residue" evidence="1">
    <location>
        <position position="72"/>
    </location>
</feature>
<reference evidence="1 2" key="1">
    <citation type="submission" date="2013-11" db="EMBL/GenBank/DDBJ databases">
        <title>Genome sequencing of Stegodyphus mimosarum.</title>
        <authorList>
            <person name="Bechsgaard J."/>
        </authorList>
    </citation>
    <scope>NUCLEOTIDE SEQUENCE [LARGE SCALE GENOMIC DNA]</scope>
</reference>
<dbReference type="EMBL" id="KK117946">
    <property type="protein sequence ID" value="KFM71833.1"/>
    <property type="molecule type" value="Genomic_DNA"/>
</dbReference>
<evidence type="ECO:0000313" key="2">
    <source>
        <dbReference type="Proteomes" id="UP000054359"/>
    </source>
</evidence>
<evidence type="ECO:0000313" key="1">
    <source>
        <dbReference type="EMBL" id="KFM71833.1"/>
    </source>
</evidence>
<gene>
    <name evidence="1" type="ORF">X975_12143</name>
</gene>
<dbReference type="AlphaFoldDB" id="A0A087U394"/>
<name>A0A087U394_STEMI</name>
<accession>A0A087U394</accession>
<organism evidence="1 2">
    <name type="scientific">Stegodyphus mimosarum</name>
    <name type="common">African social velvet spider</name>
    <dbReference type="NCBI Taxonomy" id="407821"/>
    <lineage>
        <taxon>Eukaryota</taxon>
        <taxon>Metazoa</taxon>
        <taxon>Ecdysozoa</taxon>
        <taxon>Arthropoda</taxon>
        <taxon>Chelicerata</taxon>
        <taxon>Arachnida</taxon>
        <taxon>Araneae</taxon>
        <taxon>Araneomorphae</taxon>
        <taxon>Entelegynae</taxon>
        <taxon>Eresoidea</taxon>
        <taxon>Eresidae</taxon>
        <taxon>Stegodyphus</taxon>
    </lineage>
</organism>
<protein>
    <submittedName>
        <fullName evidence="1">Uncharacterized protein</fullName>
    </submittedName>
</protein>
<proteinExistence type="predicted"/>
<keyword evidence="2" id="KW-1185">Reference proteome</keyword>
<sequence length="72" mass="7933">MPPSWNPGHKPPRQEGLVTLAIIPKSSGSKSRKRHRCKLPVTSIGGNGVPPIRCLHYNITTLLTLAVTQRLR</sequence>